<organism evidence="3 4">
    <name type="scientific">Jeotgalibacillus salarius</name>
    <dbReference type="NCBI Taxonomy" id="546023"/>
    <lineage>
        <taxon>Bacteria</taxon>
        <taxon>Bacillati</taxon>
        <taxon>Bacillota</taxon>
        <taxon>Bacilli</taxon>
        <taxon>Bacillales</taxon>
        <taxon>Caryophanaceae</taxon>
        <taxon>Jeotgalibacillus</taxon>
    </lineage>
</organism>
<dbReference type="EMBL" id="SORX01000003">
    <property type="protein sequence ID" value="TFE02272.1"/>
    <property type="molecule type" value="Genomic_DNA"/>
</dbReference>
<accession>A0A4Y8LHJ7</accession>
<dbReference type="InterPro" id="IPR016181">
    <property type="entry name" value="Acyl_CoA_acyltransferase"/>
</dbReference>
<keyword evidence="1 3" id="KW-0808">Transferase</keyword>
<evidence type="ECO:0000256" key="1">
    <source>
        <dbReference type="ARBA" id="ARBA00022679"/>
    </source>
</evidence>
<feature type="domain" description="N-acetyltransferase" evidence="2">
    <location>
        <begin position="21"/>
        <end position="185"/>
    </location>
</feature>
<dbReference type="CDD" id="cd04301">
    <property type="entry name" value="NAT_SF"/>
    <property type="match status" value="1"/>
</dbReference>
<dbReference type="SUPFAM" id="SSF55729">
    <property type="entry name" value="Acyl-CoA N-acyltransferases (Nat)"/>
    <property type="match status" value="1"/>
</dbReference>
<proteinExistence type="predicted"/>
<evidence type="ECO:0000313" key="3">
    <source>
        <dbReference type="EMBL" id="TFE02272.1"/>
    </source>
</evidence>
<reference evidence="3 4" key="1">
    <citation type="submission" date="2019-03" db="EMBL/GenBank/DDBJ databases">
        <authorList>
            <person name="Yang Y."/>
        </authorList>
    </citation>
    <scope>NUCLEOTIDE SEQUENCE [LARGE SCALE GENOMIC DNA]</scope>
    <source>
        <strain evidence="3 4">ASL-1</strain>
    </source>
</reference>
<dbReference type="PANTHER" id="PTHR13947:SF37">
    <property type="entry name" value="LD18367P"/>
    <property type="match status" value="1"/>
</dbReference>
<dbReference type="OrthoDB" id="9803233at2"/>
<protein>
    <submittedName>
        <fullName evidence="3">GNAT family N-acetyltransferase</fullName>
    </submittedName>
</protein>
<dbReference type="AlphaFoldDB" id="A0A4Y8LHJ7"/>
<dbReference type="Proteomes" id="UP000297776">
    <property type="component" value="Unassembled WGS sequence"/>
</dbReference>
<evidence type="ECO:0000259" key="2">
    <source>
        <dbReference type="PROSITE" id="PS51186"/>
    </source>
</evidence>
<dbReference type="PROSITE" id="PS51186">
    <property type="entry name" value="GNAT"/>
    <property type="match status" value="1"/>
</dbReference>
<comment type="caution">
    <text evidence="3">The sequence shown here is derived from an EMBL/GenBank/DDBJ whole genome shotgun (WGS) entry which is preliminary data.</text>
</comment>
<keyword evidence="4" id="KW-1185">Reference proteome</keyword>
<evidence type="ECO:0000313" key="4">
    <source>
        <dbReference type="Proteomes" id="UP000297776"/>
    </source>
</evidence>
<dbReference type="Gene3D" id="3.40.630.30">
    <property type="match status" value="1"/>
</dbReference>
<dbReference type="PANTHER" id="PTHR13947">
    <property type="entry name" value="GNAT FAMILY N-ACETYLTRANSFERASE"/>
    <property type="match status" value="1"/>
</dbReference>
<name>A0A4Y8LHJ7_9BACL</name>
<dbReference type="InterPro" id="IPR000182">
    <property type="entry name" value="GNAT_dom"/>
</dbReference>
<gene>
    <name evidence="3" type="ORF">E2626_06750</name>
</gene>
<dbReference type="Pfam" id="PF00583">
    <property type="entry name" value="Acetyltransf_1"/>
    <property type="match status" value="1"/>
</dbReference>
<dbReference type="GO" id="GO:0008080">
    <property type="term" value="F:N-acetyltransferase activity"/>
    <property type="evidence" value="ECO:0007669"/>
    <property type="project" value="InterPro"/>
</dbReference>
<sequence length="187" mass="20910">MTERSLASKINFFDLRRNNRLIIRDARKEELSFIREQRVKAYEDHTEKVPAEHWEALKKAISSEADQQEGVDLIVAEINGVILGSVALFPAKTDAYEGYVDEMDYPEIRVLAVGNESRGSGVASALIDECISRAKAKGFDAIGLHTGSFMNDAIGLYQGKYGFERMPEYDFVPADDGIVVKAFKKNI</sequence>
<dbReference type="InterPro" id="IPR050769">
    <property type="entry name" value="NAT_camello-type"/>
</dbReference>